<accession>A0A645GU53</accession>
<dbReference type="AlphaFoldDB" id="A0A645GU53"/>
<sequence>MLRFSDGGDGEAIARMQRVLVQAFVGIHVRVVGKHIHVYRVFVIRLCRVVNCLDRVVHLRYRQVDGGRTGLRAVAKHIGDRIRTIVVLVRRVGDLCAVRACLAVRAAGNGLDDWHRGRQHV</sequence>
<gene>
    <name evidence="1" type="ORF">SDC9_176751</name>
</gene>
<name>A0A645GU53_9ZZZZ</name>
<proteinExistence type="predicted"/>
<reference evidence="1" key="1">
    <citation type="submission" date="2019-08" db="EMBL/GenBank/DDBJ databases">
        <authorList>
            <person name="Kucharzyk K."/>
            <person name="Murdoch R.W."/>
            <person name="Higgins S."/>
            <person name="Loffler F."/>
        </authorList>
    </citation>
    <scope>NUCLEOTIDE SEQUENCE</scope>
</reference>
<dbReference type="EMBL" id="VSSQ01079921">
    <property type="protein sequence ID" value="MPN29299.1"/>
    <property type="molecule type" value="Genomic_DNA"/>
</dbReference>
<protein>
    <submittedName>
        <fullName evidence="1">Uncharacterized protein</fullName>
    </submittedName>
</protein>
<organism evidence="1">
    <name type="scientific">bioreactor metagenome</name>
    <dbReference type="NCBI Taxonomy" id="1076179"/>
    <lineage>
        <taxon>unclassified sequences</taxon>
        <taxon>metagenomes</taxon>
        <taxon>ecological metagenomes</taxon>
    </lineage>
</organism>
<comment type="caution">
    <text evidence="1">The sequence shown here is derived from an EMBL/GenBank/DDBJ whole genome shotgun (WGS) entry which is preliminary data.</text>
</comment>
<evidence type="ECO:0000313" key="1">
    <source>
        <dbReference type="EMBL" id="MPN29299.1"/>
    </source>
</evidence>